<dbReference type="PANTHER" id="PTHR45569:SF1">
    <property type="entry name" value="SENSOR PROTEIN KDPD"/>
    <property type="match status" value="1"/>
</dbReference>
<dbReference type="GO" id="GO:0005737">
    <property type="term" value="C:cytoplasm"/>
    <property type="evidence" value="ECO:0007669"/>
    <property type="project" value="UniProtKB-ARBA"/>
</dbReference>
<keyword evidence="7" id="KW-1185">Reference proteome</keyword>
<gene>
    <name evidence="6" type="ORF">U732_849</name>
</gene>
<feature type="domain" description="Signal transduction histidine kinase osmosensitive K+ channel sensor N-terminal" evidence="5">
    <location>
        <begin position="18"/>
        <end position="224"/>
    </location>
</feature>
<evidence type="ECO:0000256" key="2">
    <source>
        <dbReference type="ARBA" id="ARBA00022777"/>
    </source>
</evidence>
<dbReference type="SUPFAM" id="SSF52540">
    <property type="entry name" value="P-loop containing nucleoside triphosphate hydrolases"/>
    <property type="match status" value="1"/>
</dbReference>
<dbReference type="Pfam" id="PF00582">
    <property type="entry name" value="Usp"/>
    <property type="match status" value="1"/>
</dbReference>
<dbReference type="InterPro" id="IPR014729">
    <property type="entry name" value="Rossmann-like_a/b/a_fold"/>
</dbReference>
<dbReference type="FunFam" id="3.40.50.300:FF:000483">
    <property type="entry name" value="Sensor histidine kinase KdpD"/>
    <property type="match status" value="1"/>
</dbReference>
<name>A0A0C1QW12_9CLOT</name>
<protein>
    <submittedName>
        <fullName evidence="6">Osmosensitive K+ channel His kinase sensor domain protein</fullName>
    </submittedName>
</protein>
<dbReference type="STRING" id="29341.RSJ17_07050"/>
<keyword evidence="1" id="KW-0808">Transferase</keyword>
<dbReference type="PANTHER" id="PTHR45569">
    <property type="entry name" value="SENSOR PROTEIN KDPD"/>
    <property type="match status" value="1"/>
</dbReference>
<organism evidence="6 7">
    <name type="scientific">Clostridium argentinense CDC 2741</name>
    <dbReference type="NCBI Taxonomy" id="1418104"/>
    <lineage>
        <taxon>Bacteria</taxon>
        <taxon>Bacillati</taxon>
        <taxon>Bacillota</taxon>
        <taxon>Clostridia</taxon>
        <taxon>Eubacteriales</taxon>
        <taxon>Clostridiaceae</taxon>
        <taxon>Clostridium</taxon>
    </lineage>
</organism>
<evidence type="ECO:0000259" key="5">
    <source>
        <dbReference type="Pfam" id="PF02702"/>
    </source>
</evidence>
<dbReference type="Gene3D" id="3.40.50.300">
    <property type="entry name" value="P-loop containing nucleotide triphosphate hydrolases"/>
    <property type="match status" value="1"/>
</dbReference>
<dbReference type="InterPro" id="IPR052023">
    <property type="entry name" value="Histidine_kinase_KdpD"/>
</dbReference>
<keyword evidence="3" id="KW-0902">Two-component regulatory system</keyword>
<keyword evidence="6" id="KW-0813">Transport</keyword>
<dbReference type="Proteomes" id="UP000031366">
    <property type="component" value="Unassembled WGS sequence"/>
</dbReference>
<sequence length="375" mass="43182">MNTRTPNYFLKEYERSTKGRLKIYVGAAPGVGKTYQMLRDANEMRQSGIDVVIGIIETHGRKETIEQIGDLEIIEPKEIKYKTVMLKELDLEKIILRRPKVVIVDELAHTNAPKSKNKKRYEDILELIENGISVMTAVNIQHLESLKDYVNRMTGVKIRETIPDKMLTIADETKVIDISPEGIRERLKKGKIYSEDKIHSSLNNFFRLGNLTALRELSLREVANEEDEKLTSYKNEKEVDGLVGAKEKILVCVNLNFSAEYLIRRGYRIARMLKAELFVMYVKNKHDHGNDREIVKKYKEIVDLCKRLEGEFIVKVSKNPASPIIKYAKENSVTQIVIGQSARTRFHEIIKGSIVRKIMRKAKYVDVLVVADPQH</sequence>
<keyword evidence="6" id="KW-0406">Ion transport</keyword>
<dbReference type="InterPro" id="IPR003852">
    <property type="entry name" value="Sig_transdc_His_kinase_KdpD_N"/>
</dbReference>
<dbReference type="GO" id="GO:0005886">
    <property type="term" value="C:plasma membrane"/>
    <property type="evidence" value="ECO:0007669"/>
    <property type="project" value="TreeGrafter"/>
</dbReference>
<proteinExistence type="predicted"/>
<dbReference type="RefSeq" id="WP_039636969.1">
    <property type="nucleotide sequence ID" value="NZ_AYSO01000020.1"/>
</dbReference>
<dbReference type="GO" id="GO:0034220">
    <property type="term" value="P:monoatomic ion transmembrane transport"/>
    <property type="evidence" value="ECO:0007669"/>
    <property type="project" value="UniProtKB-KW"/>
</dbReference>
<evidence type="ECO:0000256" key="1">
    <source>
        <dbReference type="ARBA" id="ARBA00022679"/>
    </source>
</evidence>
<feature type="domain" description="UspA" evidence="4">
    <location>
        <begin position="247"/>
        <end position="370"/>
    </location>
</feature>
<reference evidence="6 7" key="1">
    <citation type="journal article" date="2015" name="Infect. Genet. Evol.">
        <title>Genomic sequences of six botulinum neurotoxin-producing strains representing three clostridial species illustrate the mobility and diversity of botulinum neurotoxin genes.</title>
        <authorList>
            <person name="Smith T.J."/>
            <person name="Hill K.K."/>
            <person name="Xie G."/>
            <person name="Foley B.T."/>
            <person name="Williamson C.H."/>
            <person name="Foster J.T."/>
            <person name="Johnson S.L."/>
            <person name="Chertkov O."/>
            <person name="Teshima H."/>
            <person name="Gibbons H.S."/>
            <person name="Johnsky L.A."/>
            <person name="Karavis M.A."/>
            <person name="Smith L.A."/>
        </authorList>
    </citation>
    <scope>NUCLEOTIDE SEQUENCE [LARGE SCALE GENOMIC DNA]</scope>
    <source>
        <strain evidence="6 7">CDC 2741</strain>
    </source>
</reference>
<dbReference type="SUPFAM" id="SSF52402">
    <property type="entry name" value="Adenine nucleotide alpha hydrolases-like"/>
    <property type="match status" value="1"/>
</dbReference>
<evidence type="ECO:0000313" key="7">
    <source>
        <dbReference type="Proteomes" id="UP000031366"/>
    </source>
</evidence>
<keyword evidence="2 6" id="KW-0418">Kinase</keyword>
<dbReference type="InterPro" id="IPR006016">
    <property type="entry name" value="UspA"/>
</dbReference>
<dbReference type="GO" id="GO:0000155">
    <property type="term" value="F:phosphorelay sensor kinase activity"/>
    <property type="evidence" value="ECO:0007669"/>
    <property type="project" value="InterPro"/>
</dbReference>
<evidence type="ECO:0000256" key="3">
    <source>
        <dbReference type="ARBA" id="ARBA00023012"/>
    </source>
</evidence>
<dbReference type="OrthoDB" id="9806130at2"/>
<evidence type="ECO:0000259" key="4">
    <source>
        <dbReference type="Pfam" id="PF00582"/>
    </source>
</evidence>
<comment type="caution">
    <text evidence="6">The sequence shown here is derived from an EMBL/GenBank/DDBJ whole genome shotgun (WGS) entry which is preliminary data.</text>
</comment>
<evidence type="ECO:0000313" key="6">
    <source>
        <dbReference type="EMBL" id="KIE45182.1"/>
    </source>
</evidence>
<accession>A0A0C1QW12</accession>
<dbReference type="InterPro" id="IPR027417">
    <property type="entry name" value="P-loop_NTPase"/>
</dbReference>
<dbReference type="Gene3D" id="3.40.50.620">
    <property type="entry name" value="HUPs"/>
    <property type="match status" value="1"/>
</dbReference>
<dbReference type="Pfam" id="PF02702">
    <property type="entry name" value="KdpD"/>
    <property type="match status" value="1"/>
</dbReference>
<keyword evidence="6" id="KW-0407">Ion channel</keyword>
<dbReference type="EMBL" id="AYSO01000020">
    <property type="protein sequence ID" value="KIE45182.1"/>
    <property type="molecule type" value="Genomic_DNA"/>
</dbReference>
<dbReference type="AlphaFoldDB" id="A0A0C1QW12"/>